<sequence>MEAYTLAGFWHDQRSRCPDAQDGTRSRALFLLPVKTEAQISLTTGHDTAVRSRRDPSPPRRRAGAMQRLQKQLLPALRAAFPLPASHFSSRLLSASTATLSPTRFVDEDALVAACGLTGAEALKASKRLQKVPSNLDAALTFLAFLADFRLSKDDIAAASSRYPRFLHLKVDETLTSQVARLRDIGLSTPEIGRLITIAPCILSNPRTISRLEFYLSFLGSYPRVHSALRNNSSLLRRNNIESEVKPNIAFLEQCGLTTCDIAKILMSGSRILIMQPEHVKEIVACADKFGMPRESAGFRYALMAVTGISPVRVSAKLDFLRMVIGCSDAQLHIAVSRFPLILTYSEVKLSHSLEFLKAEVGLEPQYIVLRPALLGYSIQKRLMPRYHVMKVLNEKGLLKKDTDFYSMVKIVEESFFKKFLLPYHRSVPGLEKAYLAAREGKMFPEI</sequence>
<proteinExistence type="inferred from homology"/>
<dbReference type="PANTHER" id="PTHR13068:SF39">
    <property type="entry name" value="OS02G0749900 PROTEIN"/>
    <property type="match status" value="1"/>
</dbReference>
<dbReference type="Proteomes" id="UP000008022">
    <property type="component" value="Unassembled WGS sequence"/>
</dbReference>
<dbReference type="GO" id="GO:0003676">
    <property type="term" value="F:nucleic acid binding"/>
    <property type="evidence" value="ECO:0007669"/>
    <property type="project" value="InterPro"/>
</dbReference>
<dbReference type="FunFam" id="1.25.70.10:FF:000001">
    <property type="entry name" value="Mitochondrial transcription termination factor-like"/>
    <property type="match status" value="1"/>
</dbReference>
<dbReference type="EnsemblPlants" id="ORUFI02G34300.1">
    <property type="protein sequence ID" value="ORUFI02G34300.1"/>
    <property type="gene ID" value="ORUFI02G34300"/>
</dbReference>
<dbReference type="SMART" id="SM00733">
    <property type="entry name" value="Mterf"/>
    <property type="match status" value="5"/>
</dbReference>
<protein>
    <submittedName>
        <fullName evidence="5">Uncharacterized protein</fullName>
    </submittedName>
</protein>
<dbReference type="Gene3D" id="1.25.70.10">
    <property type="entry name" value="Transcription termination factor 3, mitochondrial"/>
    <property type="match status" value="1"/>
</dbReference>
<dbReference type="GO" id="GO:0006353">
    <property type="term" value="P:DNA-templated transcription termination"/>
    <property type="evidence" value="ECO:0007669"/>
    <property type="project" value="UniProtKB-KW"/>
</dbReference>
<keyword evidence="3" id="KW-0809">Transit peptide</keyword>
<dbReference type="Pfam" id="PF02536">
    <property type="entry name" value="mTERF"/>
    <property type="match status" value="2"/>
</dbReference>
<evidence type="ECO:0000313" key="6">
    <source>
        <dbReference type="Proteomes" id="UP000008022"/>
    </source>
</evidence>
<evidence type="ECO:0000256" key="1">
    <source>
        <dbReference type="ARBA" id="ARBA00007692"/>
    </source>
</evidence>
<keyword evidence="2" id="KW-0806">Transcription termination</keyword>
<evidence type="ECO:0000256" key="4">
    <source>
        <dbReference type="SAM" id="MobiDB-lite"/>
    </source>
</evidence>
<dbReference type="eggNOG" id="KOG1267">
    <property type="taxonomic scope" value="Eukaryota"/>
</dbReference>
<feature type="compositionally biased region" description="Basic and acidic residues" evidence="4">
    <location>
        <begin position="48"/>
        <end position="58"/>
    </location>
</feature>
<comment type="similarity">
    <text evidence="1">Belongs to the mTERF family.</text>
</comment>
<evidence type="ECO:0000313" key="5">
    <source>
        <dbReference type="EnsemblPlants" id="ORUFI02G34300.1"/>
    </source>
</evidence>
<dbReference type="AlphaFoldDB" id="A0A0E0NL12"/>
<organism evidence="5 6">
    <name type="scientific">Oryza rufipogon</name>
    <name type="common">Brownbeard rice</name>
    <name type="synonym">Asian wild rice</name>
    <dbReference type="NCBI Taxonomy" id="4529"/>
    <lineage>
        <taxon>Eukaryota</taxon>
        <taxon>Viridiplantae</taxon>
        <taxon>Streptophyta</taxon>
        <taxon>Embryophyta</taxon>
        <taxon>Tracheophyta</taxon>
        <taxon>Spermatophyta</taxon>
        <taxon>Magnoliopsida</taxon>
        <taxon>Liliopsida</taxon>
        <taxon>Poales</taxon>
        <taxon>Poaceae</taxon>
        <taxon>BOP clade</taxon>
        <taxon>Oryzoideae</taxon>
        <taxon>Oryzeae</taxon>
        <taxon>Oryzinae</taxon>
        <taxon>Oryza</taxon>
    </lineage>
</organism>
<dbReference type="PANTHER" id="PTHR13068">
    <property type="entry name" value="CGI-12 PROTEIN-RELATED"/>
    <property type="match status" value="1"/>
</dbReference>
<evidence type="ECO:0000256" key="2">
    <source>
        <dbReference type="ARBA" id="ARBA00022472"/>
    </source>
</evidence>
<name>A0A0E0NL12_ORYRU</name>
<reference evidence="6" key="1">
    <citation type="submission" date="2013-06" db="EMBL/GenBank/DDBJ databases">
        <authorList>
            <person name="Zhao Q."/>
        </authorList>
    </citation>
    <scope>NUCLEOTIDE SEQUENCE</scope>
    <source>
        <strain evidence="6">cv. W1943</strain>
    </source>
</reference>
<dbReference type="InterPro" id="IPR003690">
    <property type="entry name" value="MTERF"/>
</dbReference>
<dbReference type="STRING" id="4529.A0A0E0NL12"/>
<keyword evidence="2" id="KW-0805">Transcription regulation</keyword>
<keyword evidence="6" id="KW-1185">Reference proteome</keyword>
<reference evidence="5" key="2">
    <citation type="submission" date="2015-06" db="UniProtKB">
        <authorList>
            <consortium name="EnsemblPlants"/>
        </authorList>
    </citation>
    <scope>IDENTIFICATION</scope>
</reference>
<keyword evidence="2" id="KW-0804">Transcription</keyword>
<feature type="region of interest" description="Disordered" evidence="4">
    <location>
        <begin position="43"/>
        <end position="62"/>
    </location>
</feature>
<evidence type="ECO:0000256" key="3">
    <source>
        <dbReference type="ARBA" id="ARBA00022946"/>
    </source>
</evidence>
<dbReference type="HOGENOM" id="CLU_034145_0_0_1"/>
<accession>A0A0E0NL12</accession>
<dbReference type="InterPro" id="IPR038538">
    <property type="entry name" value="MTERF_sf"/>
</dbReference>
<dbReference type="Gramene" id="ORUFI02G34300.1">
    <property type="protein sequence ID" value="ORUFI02G34300.1"/>
    <property type="gene ID" value="ORUFI02G34300"/>
</dbReference>
<dbReference type="OMA" id="PCILSNP"/>